<accession>A0ABR8AHQ6</accession>
<comment type="caution">
    <text evidence="1">The sequence shown here is derived from an EMBL/GenBank/DDBJ whole genome shotgun (WGS) entry which is preliminary data.</text>
</comment>
<evidence type="ECO:0000313" key="2">
    <source>
        <dbReference type="Proteomes" id="UP000658514"/>
    </source>
</evidence>
<reference evidence="1 2" key="1">
    <citation type="journal article" date="2020" name="ISME J.">
        <title>Comparative genomics reveals insights into cyanobacterial evolution and habitat adaptation.</title>
        <authorList>
            <person name="Chen M.Y."/>
            <person name="Teng W.K."/>
            <person name="Zhao L."/>
            <person name="Hu C.X."/>
            <person name="Zhou Y.K."/>
            <person name="Han B.P."/>
            <person name="Song L.R."/>
            <person name="Shu W.S."/>
        </authorList>
    </citation>
    <scope>NUCLEOTIDE SEQUENCE [LARGE SCALE GENOMIC DNA]</scope>
    <source>
        <strain evidence="1 2">FACHB-288</strain>
    </source>
</reference>
<dbReference type="RefSeq" id="WP_190548471.1">
    <property type="nucleotide sequence ID" value="NZ_CAWPNO010000091.1"/>
</dbReference>
<dbReference type="EMBL" id="JACJQH010000056">
    <property type="protein sequence ID" value="MBD2199294.1"/>
    <property type="molecule type" value="Genomic_DNA"/>
</dbReference>
<organism evidence="1 2">
    <name type="scientific">Calothrix parietina FACHB-288</name>
    <dbReference type="NCBI Taxonomy" id="2692896"/>
    <lineage>
        <taxon>Bacteria</taxon>
        <taxon>Bacillati</taxon>
        <taxon>Cyanobacteriota</taxon>
        <taxon>Cyanophyceae</taxon>
        <taxon>Nostocales</taxon>
        <taxon>Calotrichaceae</taxon>
        <taxon>Calothrix</taxon>
    </lineage>
</organism>
<dbReference type="Proteomes" id="UP000658514">
    <property type="component" value="Unassembled WGS sequence"/>
</dbReference>
<keyword evidence="2" id="KW-1185">Reference proteome</keyword>
<protein>
    <submittedName>
        <fullName evidence="1">Uncharacterized protein</fullName>
    </submittedName>
</protein>
<evidence type="ECO:0000313" key="1">
    <source>
        <dbReference type="EMBL" id="MBD2199294.1"/>
    </source>
</evidence>
<proteinExistence type="predicted"/>
<gene>
    <name evidence="1" type="ORF">H6G24_28065</name>
</gene>
<name>A0ABR8AHQ6_9CYAN</name>
<sequence>MLASYRHTITKSLTVCLCMLGVGLMQYPQLQKLLNSQQTASVETIEAELKSEKTQLNLLKQTPNFGYGNLIANWVYINFLEYFGDDEAREKTGYSFSPEYFEVILAQDPKFLAAYLGLSTSTSMYAGLPERSIELMDKGLKSLAPKVPAKSYYVWRYKGIDELLFLGNSQNSAKSFNKSADWASQLTDEESKFIANISRRTAKFLRRNPDSKIARINTWIMVLNNDVDEKTRKRAIKEIEALGGKVIATPEGNKIIMPKKD</sequence>